<dbReference type="Pfam" id="PF00534">
    <property type="entry name" value="Glycos_transf_1"/>
    <property type="match status" value="1"/>
</dbReference>
<dbReference type="PANTHER" id="PTHR12526">
    <property type="entry name" value="GLYCOSYLTRANSFERASE"/>
    <property type="match status" value="1"/>
</dbReference>
<evidence type="ECO:0000313" key="3">
    <source>
        <dbReference type="Proteomes" id="UP000592294"/>
    </source>
</evidence>
<accession>A0A850R0J4</accession>
<comment type="caution">
    <text evidence="2">The sequence shown here is derived from an EMBL/GenBank/DDBJ whole genome shotgun (WGS) entry which is preliminary data.</text>
</comment>
<dbReference type="InterPro" id="IPR001296">
    <property type="entry name" value="Glyco_trans_1"/>
</dbReference>
<evidence type="ECO:0000313" key="2">
    <source>
        <dbReference type="EMBL" id="NVZ08089.1"/>
    </source>
</evidence>
<keyword evidence="2" id="KW-0808">Transferase</keyword>
<dbReference type="EMBL" id="JABZEO010000001">
    <property type="protein sequence ID" value="NVZ08089.1"/>
    <property type="molecule type" value="Genomic_DNA"/>
</dbReference>
<dbReference type="Gene3D" id="3.40.50.2000">
    <property type="entry name" value="Glycogen Phosphorylase B"/>
    <property type="match status" value="2"/>
</dbReference>
<keyword evidence="3" id="KW-1185">Reference proteome</keyword>
<dbReference type="CDD" id="cd03801">
    <property type="entry name" value="GT4_PimA-like"/>
    <property type="match status" value="1"/>
</dbReference>
<dbReference type="Proteomes" id="UP000592294">
    <property type="component" value="Unassembled WGS sequence"/>
</dbReference>
<name>A0A850R0J4_9GAMM</name>
<organism evidence="2 3">
    <name type="scientific">Allochromatium humboldtianum</name>
    <dbReference type="NCBI Taxonomy" id="504901"/>
    <lineage>
        <taxon>Bacteria</taxon>
        <taxon>Pseudomonadati</taxon>
        <taxon>Pseudomonadota</taxon>
        <taxon>Gammaproteobacteria</taxon>
        <taxon>Chromatiales</taxon>
        <taxon>Chromatiaceae</taxon>
        <taxon>Allochromatium</taxon>
    </lineage>
</organism>
<proteinExistence type="predicted"/>
<evidence type="ECO:0000259" key="1">
    <source>
        <dbReference type="Pfam" id="PF00534"/>
    </source>
</evidence>
<gene>
    <name evidence="2" type="ORF">HW932_02285</name>
</gene>
<reference evidence="2 3" key="1">
    <citation type="submission" date="2020-06" db="EMBL/GenBank/DDBJ databases">
        <title>Whole-genome sequence of Allochromatium humboldtianum DSM 21881, type strain.</title>
        <authorList>
            <person name="Kyndt J.A."/>
            <person name="Meyer T.E."/>
        </authorList>
    </citation>
    <scope>NUCLEOTIDE SEQUENCE [LARGE SCALE GENOMIC DNA]</scope>
    <source>
        <strain evidence="2 3">DSM 21881</strain>
    </source>
</reference>
<dbReference type="GO" id="GO:1901135">
    <property type="term" value="P:carbohydrate derivative metabolic process"/>
    <property type="evidence" value="ECO:0007669"/>
    <property type="project" value="UniProtKB-ARBA"/>
</dbReference>
<dbReference type="AlphaFoldDB" id="A0A850R0J4"/>
<dbReference type="GO" id="GO:0016757">
    <property type="term" value="F:glycosyltransferase activity"/>
    <property type="evidence" value="ECO:0007669"/>
    <property type="project" value="InterPro"/>
</dbReference>
<sequence>MALSNNCMQRIIFIQPALPSYRINFFDRLWQFYGDKINVYFSPTNMGALTDRVIEHSWARRLGQIRQIAYGFYWQEDASSINIEPKDIVVLSGNPRQLSTLVLLAKARFIGAKTIWWGHYWSSTSRVWRQLIRQIPMTAADALLFYTDLEVAEYRETHRGIIDPRPVVALNNGLDIEPIVARRAIFIPQIRDNALIFIGRLTEKANLNLGLEALHVLGSHAPHLHILGDGEEGSSLKAYAVTLGISERITWHGGTVDEERIAAVANICKAFLYPGEVGLSLIHAMAYGLPAIVHNNRWRHMPEIAAFIPGETGVSFESNNVASLTKCINDTFNDDDKLMHWSQNACRVTLNSFNTVDMSKRFIALVDQLQASS</sequence>
<protein>
    <submittedName>
        <fullName evidence="2">Glycosyltransferase family 4 protein</fullName>
    </submittedName>
</protein>
<feature type="domain" description="Glycosyl transferase family 1" evidence="1">
    <location>
        <begin position="192"/>
        <end position="345"/>
    </location>
</feature>
<dbReference type="SUPFAM" id="SSF53756">
    <property type="entry name" value="UDP-Glycosyltransferase/glycogen phosphorylase"/>
    <property type="match status" value="1"/>
</dbReference>
<dbReference type="RefSeq" id="WP_176974873.1">
    <property type="nucleotide sequence ID" value="NZ_JABZEO010000001.1"/>
</dbReference>